<reference evidence="3" key="1">
    <citation type="journal article" date="2019" name="Int. J. Syst. Evol. Microbiol.">
        <title>The Global Catalogue of Microorganisms (GCM) 10K type strain sequencing project: providing services to taxonomists for standard genome sequencing and annotation.</title>
        <authorList>
            <consortium name="The Broad Institute Genomics Platform"/>
            <consortium name="The Broad Institute Genome Sequencing Center for Infectious Disease"/>
            <person name="Wu L."/>
            <person name="Ma J."/>
        </authorList>
    </citation>
    <scope>NUCLEOTIDE SEQUENCE [LARGE SCALE GENOMIC DNA]</scope>
    <source>
        <strain evidence="3">JCM 15395</strain>
    </source>
</reference>
<sequence length="269" mass="29947">MKKQHIIIAAALFSFFIITFLMTDVRKSAESENKIKYPTVFVHGYKGTVNSFGNMLDRYEHKYGWGNKAIVYHVSSSGHLNVRNLSKGKNEPAFVQVIFENNRASIADTSKWLAKVLAHMKRVYRIDSVNLVGHSMGGLVSMKYVQAYQDTAEYPRVHKLVTIGSPFDGIYSKEYFQINRDPATVDLKPDSGALKLLQANKEAIPDSLQVLSIGSTGDIVALPESVHAIRKIVSEDQLTEKIIENKSLGHSGLHESATVDILVYSFLGS</sequence>
<dbReference type="Gene3D" id="3.40.50.1820">
    <property type="entry name" value="alpha/beta hydrolase"/>
    <property type="match status" value="1"/>
</dbReference>
<evidence type="ECO:0000313" key="3">
    <source>
        <dbReference type="Proteomes" id="UP001500866"/>
    </source>
</evidence>
<dbReference type="Pfam" id="PF06028">
    <property type="entry name" value="DUF915"/>
    <property type="match status" value="1"/>
</dbReference>
<dbReference type="InterPro" id="IPR029058">
    <property type="entry name" value="AB_hydrolase_fold"/>
</dbReference>
<gene>
    <name evidence="2" type="ORF">GCM10009001_22120</name>
</gene>
<dbReference type="RefSeq" id="WP_343813017.1">
    <property type="nucleotide sequence ID" value="NZ_BAAADS010000015.1"/>
</dbReference>
<keyword evidence="2" id="KW-0378">Hydrolase</keyword>
<feature type="transmembrane region" description="Helical" evidence="1">
    <location>
        <begin position="6"/>
        <end position="25"/>
    </location>
</feature>
<evidence type="ECO:0000256" key="1">
    <source>
        <dbReference type="SAM" id="Phobius"/>
    </source>
</evidence>
<keyword evidence="1" id="KW-1133">Transmembrane helix</keyword>
<name>A0ABP3R6M8_9BACI</name>
<keyword evidence="1" id="KW-0472">Membrane</keyword>
<dbReference type="Proteomes" id="UP001500866">
    <property type="component" value="Unassembled WGS sequence"/>
</dbReference>
<evidence type="ECO:0000313" key="2">
    <source>
        <dbReference type="EMBL" id="GAA0604499.1"/>
    </source>
</evidence>
<organism evidence="2 3">
    <name type="scientific">Virgibacillus siamensis</name>
    <dbReference type="NCBI Taxonomy" id="480071"/>
    <lineage>
        <taxon>Bacteria</taxon>
        <taxon>Bacillati</taxon>
        <taxon>Bacillota</taxon>
        <taxon>Bacilli</taxon>
        <taxon>Bacillales</taxon>
        <taxon>Bacillaceae</taxon>
        <taxon>Virgibacillus</taxon>
    </lineage>
</organism>
<comment type="caution">
    <text evidence="2">The sequence shown here is derived from an EMBL/GenBank/DDBJ whole genome shotgun (WGS) entry which is preliminary data.</text>
</comment>
<dbReference type="EMBL" id="BAAADS010000015">
    <property type="protein sequence ID" value="GAA0604499.1"/>
    <property type="molecule type" value="Genomic_DNA"/>
</dbReference>
<protein>
    <submittedName>
        <fullName evidence="2">Alpha/beta hydrolase</fullName>
    </submittedName>
</protein>
<keyword evidence="1" id="KW-0812">Transmembrane</keyword>
<keyword evidence="3" id="KW-1185">Reference proteome</keyword>
<dbReference type="InterPro" id="IPR010315">
    <property type="entry name" value="DUF915_hydro-like"/>
</dbReference>
<dbReference type="SUPFAM" id="SSF53474">
    <property type="entry name" value="alpha/beta-Hydrolases"/>
    <property type="match status" value="1"/>
</dbReference>
<dbReference type="GO" id="GO:0016787">
    <property type="term" value="F:hydrolase activity"/>
    <property type="evidence" value="ECO:0007669"/>
    <property type="project" value="UniProtKB-KW"/>
</dbReference>
<proteinExistence type="predicted"/>
<accession>A0ABP3R6M8</accession>